<evidence type="ECO:0000256" key="1">
    <source>
        <dbReference type="SAM" id="MobiDB-lite"/>
    </source>
</evidence>
<reference evidence="3 4" key="1">
    <citation type="journal article" date="2015" name="Genome Biol. Evol.">
        <title>Phylogenomic analyses indicate that early fungi evolved digesting cell walls of algal ancestors of land plants.</title>
        <authorList>
            <person name="Chang Y."/>
            <person name="Wang S."/>
            <person name="Sekimoto S."/>
            <person name="Aerts A.L."/>
            <person name="Choi C."/>
            <person name="Clum A."/>
            <person name="LaButti K.M."/>
            <person name="Lindquist E.A."/>
            <person name="Yee Ngan C."/>
            <person name="Ohm R.A."/>
            <person name="Salamov A.A."/>
            <person name="Grigoriev I.V."/>
            <person name="Spatafora J.W."/>
            <person name="Berbee M.L."/>
        </authorList>
    </citation>
    <scope>NUCLEOTIDE SEQUENCE [LARGE SCALE GENOMIC DNA]</scope>
    <source>
        <strain evidence="3 4">JEL478</strain>
    </source>
</reference>
<feature type="compositionally biased region" description="Polar residues" evidence="1">
    <location>
        <begin position="11"/>
        <end position="25"/>
    </location>
</feature>
<feature type="transmembrane region" description="Helical" evidence="2">
    <location>
        <begin position="54"/>
        <end position="72"/>
    </location>
</feature>
<evidence type="ECO:0000313" key="3">
    <source>
        <dbReference type="EMBL" id="KXS21212.1"/>
    </source>
</evidence>
<keyword evidence="2" id="KW-1133">Transmembrane helix</keyword>
<dbReference type="AlphaFoldDB" id="A0A139AWU0"/>
<feature type="region of interest" description="Disordered" evidence="1">
    <location>
        <begin position="1"/>
        <end position="25"/>
    </location>
</feature>
<organism evidence="3 4">
    <name type="scientific">Gonapodya prolifera (strain JEL478)</name>
    <name type="common">Monoblepharis prolifera</name>
    <dbReference type="NCBI Taxonomy" id="1344416"/>
    <lineage>
        <taxon>Eukaryota</taxon>
        <taxon>Fungi</taxon>
        <taxon>Fungi incertae sedis</taxon>
        <taxon>Chytridiomycota</taxon>
        <taxon>Chytridiomycota incertae sedis</taxon>
        <taxon>Monoblepharidomycetes</taxon>
        <taxon>Monoblepharidales</taxon>
        <taxon>Gonapodyaceae</taxon>
        <taxon>Gonapodya</taxon>
    </lineage>
</organism>
<proteinExistence type="predicted"/>
<feature type="transmembrane region" description="Helical" evidence="2">
    <location>
        <begin position="92"/>
        <end position="115"/>
    </location>
</feature>
<evidence type="ECO:0000256" key="2">
    <source>
        <dbReference type="SAM" id="Phobius"/>
    </source>
</evidence>
<sequence>MNGDRGVGTRAPQNCSTQRSPLNNTPLDHLVPRSILKMHHVSLSESRLRHHTPIFSFMPYMVLILSMSAPVLARTKSIYPVSTTTCTNTECVIVACTLGGLVSLPILICAVRYFWLRHRRNQELKHEMEVRQAYPLPPLQPAPWAWKPGGGSSQGAYHQIPAFSAGSAYPLA</sequence>
<evidence type="ECO:0000313" key="4">
    <source>
        <dbReference type="Proteomes" id="UP000070544"/>
    </source>
</evidence>
<protein>
    <submittedName>
        <fullName evidence="3">Uncharacterized protein</fullName>
    </submittedName>
</protein>
<dbReference type="EMBL" id="KQ965733">
    <property type="protein sequence ID" value="KXS21212.1"/>
    <property type="molecule type" value="Genomic_DNA"/>
</dbReference>
<name>A0A139AWU0_GONPJ</name>
<keyword evidence="2" id="KW-0472">Membrane</keyword>
<keyword evidence="4" id="KW-1185">Reference proteome</keyword>
<dbReference type="Proteomes" id="UP000070544">
    <property type="component" value="Unassembled WGS sequence"/>
</dbReference>
<gene>
    <name evidence="3" type="ORF">M427DRAFT_313710</name>
</gene>
<keyword evidence="2" id="KW-0812">Transmembrane</keyword>
<accession>A0A139AWU0</accession>